<evidence type="ECO:0000256" key="6">
    <source>
        <dbReference type="ARBA" id="ARBA00022837"/>
    </source>
</evidence>
<evidence type="ECO:0000256" key="10">
    <source>
        <dbReference type="SAM" id="MobiDB-lite"/>
    </source>
</evidence>
<dbReference type="AlphaFoldDB" id="A0A7J8R1B2"/>
<dbReference type="PROSITE" id="PS50222">
    <property type="entry name" value="EF_HAND_2"/>
    <property type="match status" value="1"/>
</dbReference>
<feature type="repeat" description="Solcar" evidence="9">
    <location>
        <begin position="749"/>
        <end position="834"/>
    </location>
</feature>
<evidence type="ECO:0000256" key="1">
    <source>
        <dbReference type="ARBA" id="ARBA00004448"/>
    </source>
</evidence>
<sequence>MLSKNDPIESISNSIQFVKEAFLPLELGIKKAAKDVESCFGVSNDKGKLVELVPQLNVSDRNDKVQIFGMKKSNGNFGSILNNGQCCLGSEERKKGPSVKVPIKAFIGMFSPGNGKNNEKVEAVRKGLKEKDVDRDEGSCMNCFQFSATWSVLVNGFVQAIPSSFNTGRKRIQKMGDKDKGCRHSSTHDMKSKASSECKHREAKAQFSAKNEGLGHSDGKHVECFIGLILDQLTQNLQKFDQLLQESNRKHCECPQTPSPPSQFDYFKVVASIWEGQKADVNGFLGNLKFARVGGVPSGMVGVASHVNEEGDDDVSTGRREESTGNSPQKLASGILSIPLSNVERLRSTLSTVSLTELVELLPLLGRSSQDHPDKKKLFSVQDFFRYTESEGRRFFEELDRDGDGHVTLEDLEVAMRKRKLPQRYAREFMRRTRSHLFSKSFNWKQFLSLMEQKEPTILRAYTSLCLSKSGTLQKSEILASLKNAGLPANEDNAVAMMRFLNADTEESISYGHFRNFMLLLPSDRLLQDDPRNIWFEAATVVAVAPPVEIHAGSVLKSALAGGLSCALSTSLLHPTRVQASTLTFPEIISKLPQIGVRGLYRGSIPAILGQFSSHGLRTGIFEASKLVLINVAPNLPDIQVQSMASFCSTLLGTAVRIPCEVLKQRLQAGLFDNVGEAIVGTWNQDGLKGFFRGTGATLCREVPFYVAGMGLYAESKKSKPMLKALELCLYHPCISAKKLAQQLLQRELEPWETIAVGAVSGGLAAVVTTPFDVMKTRMMTAPGGRPISMSVVAFSILRHEGPLGLFKGAVPRFFWIAPLGAMNFAGYELAKKAMVKNEEDQLSQKKLAKI</sequence>
<dbReference type="PROSITE" id="PS00018">
    <property type="entry name" value="EF_HAND_1"/>
    <property type="match status" value="1"/>
</dbReference>
<dbReference type="PANTHER" id="PTHR45667">
    <property type="entry name" value="S-ADENOSYLMETHIONINE MITOCHONDRIAL CARRIER PROTEIN"/>
    <property type="match status" value="1"/>
</dbReference>
<evidence type="ECO:0000259" key="11">
    <source>
        <dbReference type="PROSITE" id="PS50222"/>
    </source>
</evidence>
<evidence type="ECO:0000256" key="5">
    <source>
        <dbReference type="ARBA" id="ARBA00022737"/>
    </source>
</evidence>
<feature type="domain" description="EF-hand" evidence="11">
    <location>
        <begin position="387"/>
        <end position="422"/>
    </location>
</feature>
<dbReference type="SUPFAM" id="SSF47473">
    <property type="entry name" value="EF-hand"/>
    <property type="match status" value="1"/>
</dbReference>
<evidence type="ECO:0000256" key="7">
    <source>
        <dbReference type="ARBA" id="ARBA00022989"/>
    </source>
</evidence>
<organism evidence="12 13">
    <name type="scientific">Gossypium davidsonii</name>
    <name type="common">Davidson's cotton</name>
    <name type="synonym">Gossypium klotzschianum subsp. davidsonii</name>
    <dbReference type="NCBI Taxonomy" id="34287"/>
    <lineage>
        <taxon>Eukaryota</taxon>
        <taxon>Viridiplantae</taxon>
        <taxon>Streptophyta</taxon>
        <taxon>Embryophyta</taxon>
        <taxon>Tracheophyta</taxon>
        <taxon>Spermatophyta</taxon>
        <taxon>Magnoliopsida</taxon>
        <taxon>eudicotyledons</taxon>
        <taxon>Gunneridae</taxon>
        <taxon>Pentapetalae</taxon>
        <taxon>rosids</taxon>
        <taxon>malvids</taxon>
        <taxon>Malvales</taxon>
        <taxon>Malvaceae</taxon>
        <taxon>Malvoideae</taxon>
        <taxon>Gossypium</taxon>
    </lineage>
</organism>
<dbReference type="Gene3D" id="1.10.238.10">
    <property type="entry name" value="EF-hand"/>
    <property type="match status" value="1"/>
</dbReference>
<dbReference type="Pfam" id="PF00153">
    <property type="entry name" value="Mito_carr"/>
    <property type="match status" value="3"/>
</dbReference>
<keyword evidence="5" id="KW-0677">Repeat</keyword>
<reference evidence="12 13" key="1">
    <citation type="journal article" date="2019" name="Genome Biol. Evol.">
        <title>Insights into the evolution of the New World diploid cottons (Gossypium, subgenus Houzingenia) based on genome sequencing.</title>
        <authorList>
            <person name="Grover C.E."/>
            <person name="Arick M.A. 2nd"/>
            <person name="Thrash A."/>
            <person name="Conover J.L."/>
            <person name="Sanders W.S."/>
            <person name="Peterson D.G."/>
            <person name="Frelichowski J.E."/>
            <person name="Scheffler J.A."/>
            <person name="Scheffler B.E."/>
            <person name="Wendel J.F."/>
        </authorList>
    </citation>
    <scope>NUCLEOTIDE SEQUENCE [LARGE SCALE GENOMIC DNA]</scope>
    <source>
        <strain evidence="12">27</strain>
        <tissue evidence="12">Leaf</tissue>
    </source>
</reference>
<keyword evidence="6" id="KW-0106">Calcium</keyword>
<feature type="repeat" description="Solcar" evidence="9">
    <location>
        <begin position="553"/>
        <end position="628"/>
    </location>
</feature>
<proteinExistence type="inferred from homology"/>
<dbReference type="InterPro" id="IPR011992">
    <property type="entry name" value="EF-hand-dom_pair"/>
</dbReference>
<dbReference type="FunFam" id="1.10.238.10:FF:000196">
    <property type="entry name" value="Mitochondrial substrate carrier family protein"/>
    <property type="match status" value="1"/>
</dbReference>
<protein>
    <recommendedName>
        <fullName evidence="11">EF-hand domain-containing protein</fullName>
    </recommendedName>
</protein>
<evidence type="ECO:0000256" key="4">
    <source>
        <dbReference type="ARBA" id="ARBA00022692"/>
    </source>
</evidence>
<evidence type="ECO:0000256" key="2">
    <source>
        <dbReference type="ARBA" id="ARBA00006375"/>
    </source>
</evidence>
<dbReference type="PROSITE" id="PS50920">
    <property type="entry name" value="SOLCAR"/>
    <property type="match status" value="3"/>
</dbReference>
<accession>A0A7J8R1B2</accession>
<keyword evidence="7" id="KW-1133">Transmembrane helix</keyword>
<comment type="subcellular location">
    <subcellularLocation>
        <location evidence="1">Mitochondrion inner membrane</location>
        <topology evidence="1">Multi-pass membrane protein</topology>
    </subcellularLocation>
</comment>
<evidence type="ECO:0000313" key="12">
    <source>
        <dbReference type="EMBL" id="MBA0607156.1"/>
    </source>
</evidence>
<keyword evidence="8 9" id="KW-0472">Membrane</keyword>
<evidence type="ECO:0000256" key="9">
    <source>
        <dbReference type="PROSITE-ProRule" id="PRU00282"/>
    </source>
</evidence>
<comment type="similarity">
    <text evidence="2">Belongs to the mitochondrial carrier (TC 2.A.29) family.</text>
</comment>
<keyword evidence="3" id="KW-0813">Transport</keyword>
<evidence type="ECO:0000313" key="13">
    <source>
        <dbReference type="Proteomes" id="UP000593561"/>
    </source>
</evidence>
<gene>
    <name evidence="12" type="ORF">Godav_019500</name>
</gene>
<dbReference type="Gene3D" id="1.50.40.10">
    <property type="entry name" value="Mitochondrial carrier domain"/>
    <property type="match status" value="1"/>
</dbReference>
<feature type="repeat" description="Solcar" evidence="9">
    <location>
        <begin position="637"/>
        <end position="719"/>
    </location>
</feature>
<dbReference type="EMBL" id="JABFAC010000002">
    <property type="protein sequence ID" value="MBA0607156.1"/>
    <property type="molecule type" value="Genomic_DNA"/>
</dbReference>
<evidence type="ECO:0000256" key="8">
    <source>
        <dbReference type="ARBA" id="ARBA00023136"/>
    </source>
</evidence>
<dbReference type="GO" id="GO:0005509">
    <property type="term" value="F:calcium ion binding"/>
    <property type="evidence" value="ECO:0007669"/>
    <property type="project" value="InterPro"/>
</dbReference>
<keyword evidence="4 9" id="KW-0812">Transmembrane</keyword>
<keyword evidence="13" id="KW-1185">Reference proteome</keyword>
<dbReference type="InterPro" id="IPR018108">
    <property type="entry name" value="MCP_transmembrane"/>
</dbReference>
<dbReference type="SUPFAM" id="SSF103506">
    <property type="entry name" value="Mitochondrial carrier"/>
    <property type="match status" value="1"/>
</dbReference>
<feature type="region of interest" description="Disordered" evidence="10">
    <location>
        <begin position="307"/>
        <end position="331"/>
    </location>
</feature>
<dbReference type="GO" id="GO:0005743">
    <property type="term" value="C:mitochondrial inner membrane"/>
    <property type="evidence" value="ECO:0007669"/>
    <property type="project" value="UniProtKB-SubCell"/>
</dbReference>
<dbReference type="InterPro" id="IPR002048">
    <property type="entry name" value="EF_hand_dom"/>
</dbReference>
<feature type="region of interest" description="Disordered" evidence="10">
    <location>
        <begin position="172"/>
        <end position="197"/>
    </location>
</feature>
<dbReference type="InterPro" id="IPR018247">
    <property type="entry name" value="EF_Hand_1_Ca_BS"/>
</dbReference>
<comment type="caution">
    <text evidence="12">The sequence shown here is derived from an EMBL/GenBank/DDBJ whole genome shotgun (WGS) entry which is preliminary data.</text>
</comment>
<dbReference type="InterPro" id="IPR023395">
    <property type="entry name" value="MCP_dom_sf"/>
</dbReference>
<feature type="compositionally biased region" description="Basic and acidic residues" evidence="10">
    <location>
        <begin position="174"/>
        <end position="197"/>
    </location>
</feature>
<dbReference type="Proteomes" id="UP000593561">
    <property type="component" value="Unassembled WGS sequence"/>
</dbReference>
<evidence type="ECO:0000256" key="3">
    <source>
        <dbReference type="ARBA" id="ARBA00022448"/>
    </source>
</evidence>
<name>A0A7J8R1B2_GOSDV</name>